<dbReference type="GO" id="GO:0030686">
    <property type="term" value="C:90S preribosome"/>
    <property type="evidence" value="ECO:0007669"/>
    <property type="project" value="TreeGrafter"/>
</dbReference>
<proteinExistence type="predicted"/>
<feature type="compositionally biased region" description="Basic and acidic residues" evidence="1">
    <location>
        <begin position="2582"/>
        <end position="2596"/>
    </location>
</feature>
<dbReference type="Gene3D" id="1.25.10.10">
    <property type="entry name" value="Leucine-rich Repeat Variant"/>
    <property type="match status" value="2"/>
</dbReference>
<dbReference type="Pfam" id="PF20416">
    <property type="entry name" value="UTP20"/>
    <property type="match status" value="1"/>
</dbReference>
<dbReference type="PANTHER" id="PTHR17695">
    <property type="entry name" value="SMALL SUBUNIT PROCESSOME COMPONENT 20 HOMOLOG"/>
    <property type="match status" value="1"/>
</dbReference>
<feature type="domain" description="U3 small nucleolar RNA-associated protein 20 N-terminal" evidence="2">
    <location>
        <begin position="822"/>
        <end position="1437"/>
    </location>
</feature>
<dbReference type="InterPro" id="IPR046523">
    <property type="entry name" value="UTP20_dom"/>
</dbReference>
<dbReference type="PANTHER" id="PTHR17695:SF11">
    <property type="entry name" value="SMALL SUBUNIT PROCESSOME COMPONENT 20 HOMOLOG"/>
    <property type="match status" value="1"/>
</dbReference>
<evidence type="ECO:0000313" key="6">
    <source>
        <dbReference type="Proteomes" id="UP001194468"/>
    </source>
</evidence>
<dbReference type="InterPro" id="IPR011989">
    <property type="entry name" value="ARM-like"/>
</dbReference>
<sequence length="2596" mass="288492">MDSPAVLVQDEVVHRVKRFKHQSYAESLKHVHLPSALDLTKFDHDIADTESHFYVSLQQWKQLNLSPSFIRFAQRADPLSLSMPLLLHNWRDIVELWMAAVDAADDEGLRTLLDLLQKLAHDLRTTLSPVYADVLAKLLSFLPRPIATPALTALLATLSGLFRYLLVPSIHLDLLQQTWSSFHAILPNCSPEVQRAAAEVWASVLRRLKTSAREKAVLLMANNLDGVESASAWMLVFACKSVSSTLHTTSSSIMGPAIDCYLTCEKSDLLYTVLRRALTSIIHHCKGADQFSGVAEILVARFLTSVSQSPSNDAEIERLRRILQLISIVCSVRQGSRLSPPQLSQLASVLPNIQISPPIETALFNFSLAVLTAGDMSVATSTGRLLITEALKVPKFGVSLLGALAELSWGGWKLVALPALFRSTDNLLTTQPKQTLRLFAYLHHADKLGEVDVVWKRTIDIWLCERLSRWELSPDGVDELRNLLSLLVYVDKMPALLVGIVQRMLDAPDPEASWNASHVNPAWVLWICMHGLAGSKNASWRQQVDLAGWTRMIVQQWSWSQCALIGLAGLVQSSPLTSDVLSFSELYLHLRTCIISHSRSLRLSALKILSSKLVKSTPGEHDVLKRCLQGEEVSLDAQGVRERVLRIGRIGQVIKDDEPMATDLCIRWLISQLKVNLRPLWSPAAEALSSLAKRFGDTVWECLFDELQTVTTADKTSGLPEWLNENIGQDVNDDLREEERTWRDGAAHRMRTVISSWLDQDHDRKAIVLDQKPSDRFDPVSYETQLLSTLGQCASLAEKHNRELVPFFLSLAVNDDTMSNLARYKLHAWLALFSKFTNPKALHATETLFTVYRALLSHPDRTLQTVALSCVLTYKPPNLVRHEETLRHFLDDTLWRDELAHLDFSSLDATDRPIFVDTTIRLLFGIMLEKKGRTKGGDRRAAVLSALAVCTEDELGLLVDLMLKPTGSSSLAWQEEGFVLKEVPSSVSPKQQVGFLNLLGQVLRHLGPRVVPHWPALLGTALNLTASAQTRLGGLKQNEVPVASGGPNEVQGEDEEDREDADENVDEGLTTRTVRSVRQLGLRRLADFFRTPVSFDYSPYLRASFDTIISPRLALLDQENTQAPSALLDVFYLWASRPEYVRYLVDYDDRVLPKVLDCFVATNVKPAVLTHVFDIVDRLLALASEDDAIAQDIVKPHLSLLLTNLTTLVERTKGDQHLSSPLAQRQISVLSQVAHHIADPAQASVLVGLLAPLLRKPGKVVPEKTKMNLLMILNNLFALVPELSDPTSPTFTRVYELLSHLFLTFRSNSARLALASTFKQLAILHPNLQDLAWLLESLNACSTKRINEPDFDRRLAVFTTLNEERYLTLSPRDWLPVLYNALHFVQDPEELAVRNNAAFTLRRFVGVVASDGPSAAEAEPLFMRTVLPVLKNALRSKAELVRAEALGVIAHAVIKCERIASLQEMRPLLAGGDDEASFFSNIHHIQIHRRTRALRRLGEQCEQGYLRGKTLVEIFVPLVEHYIMSTASLDHLLVAEAINTLGHIARQLHWSAYYALVQKYVRSAKDKDDAVRVHARALVAILENFHFSMEEAVVLDTDTPVVVDNEQGEENAEIQTPPVVPSADVQKVSDAVNIRLLPALLGYLENRDENEDGLRIPVALGIAHVALHLPASAKEAQIGKLLTVLSQALRSRSQETRDLVRETLCRIAVVLGPAHLPLALRELRAALLRGPHLHVLAYVTHALLTYVTSPAAAFDDLDGCIDDIAHIASEVVFGESAKDVQHEDFKTKMLEVKGSTSRGLDCFSLSARYVSPNRISALLLPLRSVVEVTNSAKPMQQVDEVLRRIASGLNTNARLNPPELLVLCHTLVSQNAKFLQEAEKRRTLNKGRGRKDDHIVQTKRKIVADSDHYAHNSYRFVVFGLDLFTTAYRRSRFDLHDAQLLARLEPFVNLIGNTLYAESEAVIIAALKAAPCILQCPLKAVPTSAPLMSRQTLAIIRSVGSAESEVAQTAFKSLATILRECPTSNIKEDDLLFLLALLAPDLEEPNRQASVFALLRAIVARKLVVPELYDLMTTVSTILVTSQSAHTRESARSLLLQFLLDYPQGAGRLQTMLAFLARNLSYEHASGRSSVVELLHALVTKFDVGLMAKYAEMLFVALVLCLANDADKTCRVAAAGVIQVLVRRLEGEPSQQQLLPRTVMGHLHAWAVQKEKATLRSVAVQVYGLVVDALQRGAAPYLDGILDDLQAVAESSCAWLAGQDGEMDVDGEGEGLDGEWHATYQTLQGLAKVLQVFPEVMASSKVRWTVVVELLAFPHAWVRSAACRLLGVLFAASTTEEGATAGAGTEVLTYACMRDVADKLCALLKSPNLEASVALQAVKNLFFVGKWFVLQSLDGCGGEAKEDDSEDEDENEERDRDEESQKKRRSDALPWLFSKLSYQARSAQIARRNKSTAPANWALSPLSVLRFFAAMTSYMDASQLERFLPHILTPVYRISEEDTIRDAGVEELKTTAIELQDLVQAKVGTTVFASAYHRIRQGVVSVQQARRVARVTKATTDPEAAAKRKLARNVMKKESRKRKQRAFAESRGRVKRQREA</sequence>
<evidence type="ECO:0000256" key="1">
    <source>
        <dbReference type="SAM" id="MobiDB-lite"/>
    </source>
</evidence>
<dbReference type="InterPro" id="IPR052575">
    <property type="entry name" value="SSU_processome_comp_20"/>
</dbReference>
<dbReference type="InterPro" id="IPR016024">
    <property type="entry name" value="ARM-type_fold"/>
</dbReference>
<dbReference type="GO" id="GO:0032040">
    <property type="term" value="C:small-subunit processome"/>
    <property type="evidence" value="ECO:0007669"/>
    <property type="project" value="TreeGrafter"/>
</dbReference>
<evidence type="ECO:0000259" key="4">
    <source>
        <dbReference type="Pfam" id="PF23099"/>
    </source>
</evidence>
<reference evidence="5" key="1">
    <citation type="submission" date="2019-10" db="EMBL/GenBank/DDBJ databases">
        <authorList>
            <consortium name="DOE Joint Genome Institute"/>
            <person name="Kuo A."/>
            <person name="Miyauchi S."/>
            <person name="Kiss E."/>
            <person name="Drula E."/>
            <person name="Kohler A."/>
            <person name="Sanchez-Garcia M."/>
            <person name="Andreopoulos B."/>
            <person name="Barry K.W."/>
            <person name="Bonito G."/>
            <person name="Buee M."/>
            <person name="Carver A."/>
            <person name="Chen C."/>
            <person name="Cichocki N."/>
            <person name="Clum A."/>
            <person name="Culley D."/>
            <person name="Crous P.W."/>
            <person name="Fauchery L."/>
            <person name="Girlanda M."/>
            <person name="Hayes R."/>
            <person name="Keri Z."/>
            <person name="LaButti K."/>
            <person name="Lipzen A."/>
            <person name="Lombard V."/>
            <person name="Magnuson J."/>
            <person name="Maillard F."/>
            <person name="Morin E."/>
            <person name="Murat C."/>
            <person name="Nolan M."/>
            <person name="Ohm R."/>
            <person name="Pangilinan J."/>
            <person name="Pereira M."/>
            <person name="Perotto S."/>
            <person name="Peter M."/>
            <person name="Riley R."/>
            <person name="Sitrit Y."/>
            <person name="Stielow B."/>
            <person name="Szollosi G."/>
            <person name="Zifcakova L."/>
            <person name="Stursova M."/>
            <person name="Spatafora J.W."/>
            <person name="Tedersoo L."/>
            <person name="Vaario L.-M."/>
            <person name="Yamada A."/>
            <person name="Yan M."/>
            <person name="Wang P."/>
            <person name="Xu J."/>
            <person name="Bruns T."/>
            <person name="Baldrian P."/>
            <person name="Vilgalys R."/>
            <person name="Henrissat B."/>
            <person name="Grigoriev I.V."/>
            <person name="Hibbett D."/>
            <person name="Nagy L.G."/>
            <person name="Martin F.M."/>
        </authorList>
    </citation>
    <scope>NUCLEOTIDE SEQUENCE</scope>
    <source>
        <strain evidence="5">BED1</strain>
    </source>
</reference>
<dbReference type="Proteomes" id="UP001194468">
    <property type="component" value="Unassembled WGS sequence"/>
</dbReference>
<evidence type="ECO:0000313" key="5">
    <source>
        <dbReference type="EMBL" id="KAF8434350.1"/>
    </source>
</evidence>
<protein>
    <submittedName>
        <fullName evidence="5">Armadillo-type protein</fullName>
    </submittedName>
</protein>
<dbReference type="Pfam" id="PF23099">
    <property type="entry name" value="UTP20_C"/>
    <property type="match status" value="1"/>
</dbReference>
<feature type="region of interest" description="Disordered" evidence="1">
    <location>
        <begin position="2555"/>
        <end position="2596"/>
    </location>
</feature>
<evidence type="ECO:0000259" key="3">
    <source>
        <dbReference type="Pfam" id="PF20416"/>
    </source>
</evidence>
<feature type="compositionally biased region" description="Acidic residues" evidence="1">
    <location>
        <begin position="2401"/>
        <end position="2412"/>
    </location>
</feature>
<accession>A0AAD4BMN0</accession>
<organism evidence="5 6">
    <name type="scientific">Boletus edulis BED1</name>
    <dbReference type="NCBI Taxonomy" id="1328754"/>
    <lineage>
        <taxon>Eukaryota</taxon>
        <taxon>Fungi</taxon>
        <taxon>Dikarya</taxon>
        <taxon>Basidiomycota</taxon>
        <taxon>Agaricomycotina</taxon>
        <taxon>Agaricomycetes</taxon>
        <taxon>Agaricomycetidae</taxon>
        <taxon>Boletales</taxon>
        <taxon>Boletineae</taxon>
        <taxon>Boletaceae</taxon>
        <taxon>Boletoideae</taxon>
        <taxon>Boletus</taxon>
    </lineage>
</organism>
<feature type="region of interest" description="Disordered" evidence="1">
    <location>
        <begin position="2397"/>
        <end position="2425"/>
    </location>
</feature>
<reference evidence="5" key="2">
    <citation type="journal article" date="2020" name="Nat. Commun.">
        <title>Large-scale genome sequencing of mycorrhizal fungi provides insights into the early evolution of symbiotic traits.</title>
        <authorList>
            <person name="Miyauchi S."/>
            <person name="Kiss E."/>
            <person name="Kuo A."/>
            <person name="Drula E."/>
            <person name="Kohler A."/>
            <person name="Sanchez-Garcia M."/>
            <person name="Morin E."/>
            <person name="Andreopoulos B."/>
            <person name="Barry K.W."/>
            <person name="Bonito G."/>
            <person name="Buee M."/>
            <person name="Carver A."/>
            <person name="Chen C."/>
            <person name="Cichocki N."/>
            <person name="Clum A."/>
            <person name="Culley D."/>
            <person name="Crous P.W."/>
            <person name="Fauchery L."/>
            <person name="Girlanda M."/>
            <person name="Hayes R.D."/>
            <person name="Keri Z."/>
            <person name="LaButti K."/>
            <person name="Lipzen A."/>
            <person name="Lombard V."/>
            <person name="Magnuson J."/>
            <person name="Maillard F."/>
            <person name="Murat C."/>
            <person name="Nolan M."/>
            <person name="Ohm R.A."/>
            <person name="Pangilinan J."/>
            <person name="Pereira M.F."/>
            <person name="Perotto S."/>
            <person name="Peter M."/>
            <person name="Pfister S."/>
            <person name="Riley R."/>
            <person name="Sitrit Y."/>
            <person name="Stielow J.B."/>
            <person name="Szollosi G."/>
            <person name="Zifcakova L."/>
            <person name="Stursova M."/>
            <person name="Spatafora J.W."/>
            <person name="Tedersoo L."/>
            <person name="Vaario L.M."/>
            <person name="Yamada A."/>
            <person name="Yan M."/>
            <person name="Wang P."/>
            <person name="Xu J."/>
            <person name="Bruns T."/>
            <person name="Baldrian P."/>
            <person name="Vilgalys R."/>
            <person name="Dunand C."/>
            <person name="Henrissat B."/>
            <person name="Grigoriev I.V."/>
            <person name="Hibbett D."/>
            <person name="Nagy L.G."/>
            <person name="Martin F.M."/>
        </authorList>
    </citation>
    <scope>NUCLEOTIDE SEQUENCE</scope>
    <source>
        <strain evidence="5">BED1</strain>
    </source>
</reference>
<dbReference type="Pfam" id="PF07539">
    <property type="entry name" value="UTP20_N"/>
    <property type="match status" value="1"/>
</dbReference>
<dbReference type="SUPFAM" id="SSF48371">
    <property type="entry name" value="ARM repeat"/>
    <property type="match status" value="3"/>
</dbReference>
<dbReference type="InterPro" id="IPR057525">
    <property type="entry name" value="UTP20_C"/>
</dbReference>
<feature type="domain" description="U3 small nucleolar RNA-associated protein 20 C-terminal" evidence="4">
    <location>
        <begin position="2310"/>
        <end position="2580"/>
    </location>
</feature>
<gene>
    <name evidence="5" type="ORF">L210DRAFT_3454140</name>
</gene>
<feature type="region of interest" description="Disordered" evidence="1">
    <location>
        <begin position="1035"/>
        <end position="1066"/>
    </location>
</feature>
<dbReference type="EMBL" id="WHUW01000029">
    <property type="protein sequence ID" value="KAF8434350.1"/>
    <property type="molecule type" value="Genomic_DNA"/>
</dbReference>
<feature type="compositionally biased region" description="Acidic residues" evidence="1">
    <location>
        <begin position="1051"/>
        <end position="1066"/>
    </location>
</feature>
<evidence type="ECO:0000259" key="2">
    <source>
        <dbReference type="Pfam" id="PF07539"/>
    </source>
</evidence>
<comment type="caution">
    <text evidence="5">The sequence shown here is derived from an EMBL/GenBank/DDBJ whole genome shotgun (WGS) entry which is preliminary data.</text>
</comment>
<feature type="domain" description="U3 small nucleolar RNA-associated protein 20" evidence="3">
    <location>
        <begin position="1647"/>
        <end position="1868"/>
    </location>
</feature>
<name>A0AAD4BMN0_BOLED</name>
<keyword evidence="6" id="KW-1185">Reference proteome</keyword>
<dbReference type="InterPro" id="IPR011430">
    <property type="entry name" value="UTP20_N"/>
</dbReference>